<proteinExistence type="predicted"/>
<dbReference type="Proteomes" id="UP000235392">
    <property type="component" value="Unassembled WGS sequence"/>
</dbReference>
<sequence length="103" mass="11825">MPFTLALTEWLEPQSERLCAKNQDHARDIRKPFSAAVDIFRQLEDMSNEIYKFLLPHCAPLALAHNLLMQMTTLKKLKIALLFALAETFNTGTIRRQVGIIQN</sequence>
<dbReference type="PANTHER" id="PTHR33096">
    <property type="entry name" value="CXC2 DOMAIN-CONTAINING PROTEIN"/>
    <property type="match status" value="1"/>
</dbReference>
<accession>A0A2N5TYG0</accession>
<evidence type="ECO:0000313" key="2">
    <source>
        <dbReference type="Proteomes" id="UP000235392"/>
    </source>
</evidence>
<evidence type="ECO:0000313" key="1">
    <source>
        <dbReference type="EMBL" id="PLW30498.1"/>
    </source>
</evidence>
<dbReference type="AlphaFoldDB" id="A0A2N5TYG0"/>
<name>A0A2N5TYG0_9BASI</name>
<comment type="caution">
    <text evidence="1">The sequence shown here is derived from an EMBL/GenBank/DDBJ whole genome shotgun (WGS) entry which is preliminary data.</text>
</comment>
<reference evidence="1 2" key="1">
    <citation type="submission" date="2017-11" db="EMBL/GenBank/DDBJ databases">
        <title>De novo assembly and phasing of dikaryotic genomes from two isolates of Puccinia coronata f. sp. avenae, the causal agent of oat crown rust.</title>
        <authorList>
            <person name="Miller M.E."/>
            <person name="Zhang Y."/>
            <person name="Omidvar V."/>
            <person name="Sperschneider J."/>
            <person name="Schwessinger B."/>
            <person name="Raley C."/>
            <person name="Palmer J.M."/>
            <person name="Garnica D."/>
            <person name="Upadhyaya N."/>
            <person name="Rathjen J."/>
            <person name="Taylor J.M."/>
            <person name="Park R.F."/>
            <person name="Dodds P.N."/>
            <person name="Hirsch C.D."/>
            <person name="Kianian S.F."/>
            <person name="Figueroa M."/>
        </authorList>
    </citation>
    <scope>NUCLEOTIDE SEQUENCE [LARGE SCALE GENOMIC DNA]</scope>
    <source>
        <strain evidence="1">12SD80</strain>
    </source>
</reference>
<dbReference type="PANTHER" id="PTHR33096:SF1">
    <property type="entry name" value="CXC1-LIKE CYSTEINE CLUSTER ASSOCIATED WITH KDZ TRANSPOSASES DOMAIN-CONTAINING PROTEIN"/>
    <property type="match status" value="1"/>
</dbReference>
<gene>
    <name evidence="1" type="ORF">PCASD_20832</name>
</gene>
<protein>
    <submittedName>
        <fullName evidence="1">Uncharacterized protein</fullName>
    </submittedName>
</protein>
<dbReference type="EMBL" id="PGCI01000297">
    <property type="protein sequence ID" value="PLW30498.1"/>
    <property type="molecule type" value="Genomic_DNA"/>
</dbReference>
<organism evidence="1 2">
    <name type="scientific">Puccinia coronata f. sp. avenae</name>
    <dbReference type="NCBI Taxonomy" id="200324"/>
    <lineage>
        <taxon>Eukaryota</taxon>
        <taxon>Fungi</taxon>
        <taxon>Dikarya</taxon>
        <taxon>Basidiomycota</taxon>
        <taxon>Pucciniomycotina</taxon>
        <taxon>Pucciniomycetes</taxon>
        <taxon>Pucciniales</taxon>
        <taxon>Pucciniaceae</taxon>
        <taxon>Puccinia</taxon>
    </lineage>
</organism>